<sequence length="239" mass="27832">MVTPDSEAEKEEKASYAFICEFFTTAKKKHRHEMIKMLKERVQQFCYHRDGSCVGKYCILYGNEKQLEIIVKSFKDTVVKAVKDVFAQNVILSIFDYVDHVELINNYITKEIGENIGEIIFDNYGQCVLQHIIDRLNYPHSTTDERLKKDDENKHFERYRQIFDALKKPLLSFIAANMEELLFSNITSTLVLNVLEPESENEIFKNDIDVEYKAECFQAIANLVGKEFIPGTYNNNNIS</sequence>
<name>A0AC35F0P3_9BILA</name>
<dbReference type="Proteomes" id="UP000887580">
    <property type="component" value="Unplaced"/>
</dbReference>
<protein>
    <submittedName>
        <fullName evidence="2">CPL domain-containing protein</fullName>
    </submittedName>
</protein>
<reference evidence="2" key="1">
    <citation type="submission" date="2022-11" db="UniProtKB">
        <authorList>
            <consortium name="WormBaseParasite"/>
        </authorList>
    </citation>
    <scope>IDENTIFICATION</scope>
</reference>
<dbReference type="WBParaSite" id="PS1159_v2.g12632.t1">
    <property type="protein sequence ID" value="PS1159_v2.g12632.t1"/>
    <property type="gene ID" value="PS1159_v2.g12632"/>
</dbReference>
<accession>A0AC35F0P3</accession>
<evidence type="ECO:0000313" key="2">
    <source>
        <dbReference type="WBParaSite" id="PS1159_v2.g12632.t1"/>
    </source>
</evidence>
<proteinExistence type="predicted"/>
<evidence type="ECO:0000313" key="1">
    <source>
        <dbReference type="Proteomes" id="UP000887580"/>
    </source>
</evidence>
<organism evidence="1 2">
    <name type="scientific">Panagrolaimus sp. PS1159</name>
    <dbReference type="NCBI Taxonomy" id="55785"/>
    <lineage>
        <taxon>Eukaryota</taxon>
        <taxon>Metazoa</taxon>
        <taxon>Ecdysozoa</taxon>
        <taxon>Nematoda</taxon>
        <taxon>Chromadorea</taxon>
        <taxon>Rhabditida</taxon>
        <taxon>Tylenchina</taxon>
        <taxon>Panagrolaimomorpha</taxon>
        <taxon>Panagrolaimoidea</taxon>
        <taxon>Panagrolaimidae</taxon>
        <taxon>Panagrolaimus</taxon>
    </lineage>
</organism>